<dbReference type="AlphaFoldDB" id="A0A0L6JM88"/>
<evidence type="ECO:0000256" key="1">
    <source>
        <dbReference type="SAM" id="Phobius"/>
    </source>
</evidence>
<keyword evidence="1" id="KW-1133">Transmembrane helix</keyword>
<accession>A0A0L6JM88</accession>
<feature type="transmembrane region" description="Helical" evidence="1">
    <location>
        <begin position="125"/>
        <end position="145"/>
    </location>
</feature>
<feature type="transmembrane region" description="Helical" evidence="1">
    <location>
        <begin position="56"/>
        <end position="80"/>
    </location>
</feature>
<comment type="caution">
    <text evidence="2">The sequence shown here is derived from an EMBL/GenBank/DDBJ whole genome shotgun (WGS) entry which is preliminary data.</text>
</comment>
<keyword evidence="1" id="KW-0812">Transmembrane</keyword>
<dbReference type="Proteomes" id="UP000036923">
    <property type="component" value="Unassembled WGS sequence"/>
</dbReference>
<dbReference type="RefSeq" id="WP_036947171.1">
    <property type="nucleotide sequence ID" value="NZ_KN050764.1"/>
</dbReference>
<protein>
    <submittedName>
        <fullName evidence="2">Uncharacterized protein</fullName>
    </submittedName>
</protein>
<feature type="transmembrane region" description="Helical" evidence="1">
    <location>
        <begin position="190"/>
        <end position="209"/>
    </location>
</feature>
<dbReference type="STRING" id="398512.Bccel_2149"/>
<proteinExistence type="predicted"/>
<reference evidence="3" key="1">
    <citation type="submission" date="2015-07" db="EMBL/GenBank/DDBJ databases">
        <title>Near-Complete Genome Sequence of the Cellulolytic Bacterium Bacteroides (Pseudobacteroides) cellulosolvens ATCC 35603.</title>
        <authorList>
            <person name="Dassa B."/>
            <person name="Utturkar S.M."/>
            <person name="Klingeman D.M."/>
            <person name="Hurt R.A."/>
            <person name="Keller M."/>
            <person name="Xu J."/>
            <person name="Reddy Y.H.K."/>
            <person name="Borovok I."/>
            <person name="Grinberg I.R."/>
            <person name="Lamed R."/>
            <person name="Zhivin O."/>
            <person name="Bayer E.A."/>
            <person name="Brown S.D."/>
        </authorList>
    </citation>
    <scope>NUCLEOTIDE SEQUENCE [LARGE SCALE GENOMIC DNA]</scope>
    <source>
        <strain evidence="3">DSM 2933</strain>
    </source>
</reference>
<name>A0A0L6JM88_9FIRM</name>
<keyword evidence="1" id="KW-0472">Membrane</keyword>
<gene>
    <name evidence="2" type="ORF">Bccel_2149</name>
</gene>
<dbReference type="EMBL" id="LGTC01000001">
    <property type="protein sequence ID" value="KNY26884.1"/>
    <property type="molecule type" value="Genomic_DNA"/>
</dbReference>
<feature type="transmembrane region" description="Helical" evidence="1">
    <location>
        <begin position="101"/>
        <end position="119"/>
    </location>
</feature>
<keyword evidence="3" id="KW-1185">Reference proteome</keyword>
<evidence type="ECO:0000313" key="3">
    <source>
        <dbReference type="Proteomes" id="UP000036923"/>
    </source>
</evidence>
<feature type="transmembrane region" description="Helical" evidence="1">
    <location>
        <begin position="24"/>
        <end position="44"/>
    </location>
</feature>
<evidence type="ECO:0000313" key="2">
    <source>
        <dbReference type="EMBL" id="KNY26884.1"/>
    </source>
</evidence>
<sequence length="238" mass="27678">MLFICIFLWTMSAMLFFSNPKNKVNVWCSLVAFFSGCAGLGTYIEESVISLLTGQLKYWITILDSFIFTLSHQFSPYAFLVYSIHYSNSFKKRSDRINKHFSRVLAIPALIGYFAQQIVPYFKPNYVYLCIWVVPYIFCGNYLIFKEYLKETNLRIKQQKLLVCILFCPITLLTAFLNYIFGLIDIKDAWRFQVFTVGTVFFLFIIYAVKFGALGVKLKIENTAWIMLLKPFLQGPSS</sequence>
<feature type="transmembrane region" description="Helical" evidence="1">
    <location>
        <begin position="161"/>
        <end position="184"/>
    </location>
</feature>
<dbReference type="OrthoDB" id="9797586at2"/>
<organism evidence="2 3">
    <name type="scientific">Pseudobacteroides cellulosolvens ATCC 35603 = DSM 2933</name>
    <dbReference type="NCBI Taxonomy" id="398512"/>
    <lineage>
        <taxon>Bacteria</taxon>
        <taxon>Bacillati</taxon>
        <taxon>Bacillota</taxon>
        <taxon>Clostridia</taxon>
        <taxon>Eubacteriales</taxon>
        <taxon>Oscillospiraceae</taxon>
        <taxon>Pseudobacteroides</taxon>
    </lineage>
</organism>
<dbReference type="eggNOG" id="COG4191">
    <property type="taxonomic scope" value="Bacteria"/>
</dbReference>